<feature type="cross-link" description="Glycyl lysine isopeptide (Lys-Gly) (interchain with G-Cter in SUMO2)" evidence="9">
    <location>
        <position position="440"/>
    </location>
</feature>
<dbReference type="SUPFAM" id="SSF49879">
    <property type="entry name" value="SMAD/FHA domain"/>
    <property type="match status" value="1"/>
</dbReference>
<dbReference type="GO" id="GO:0005524">
    <property type="term" value="F:ATP binding"/>
    <property type="evidence" value="ECO:0007669"/>
    <property type="project" value="UniProtKB-UniRule"/>
</dbReference>
<dbReference type="Gene3D" id="2.60.200.20">
    <property type="match status" value="1"/>
</dbReference>
<dbReference type="InterPro" id="IPR017441">
    <property type="entry name" value="Protein_kinase_ATP_BS"/>
</dbReference>
<feature type="domain" description="FHA" evidence="12">
    <location>
        <begin position="214"/>
        <end position="266"/>
    </location>
</feature>
<keyword evidence="6 8" id="KW-0067">ATP-binding</keyword>
<evidence type="ECO:0000313" key="14">
    <source>
        <dbReference type="EMBL" id="KXN72966.1"/>
    </source>
</evidence>
<proteinExistence type="inferred from homology"/>
<dbReference type="PROSITE" id="PS00107">
    <property type="entry name" value="PROTEIN_KINASE_ATP"/>
    <property type="match status" value="1"/>
</dbReference>
<dbReference type="SMART" id="SM00240">
    <property type="entry name" value="FHA"/>
    <property type="match status" value="1"/>
</dbReference>
<protein>
    <submittedName>
        <fullName evidence="14">Pkinase-domain-containing protein</fullName>
    </submittedName>
</protein>
<dbReference type="FunFam" id="1.10.510.10:FF:000571">
    <property type="entry name" value="Maternal embryonic leucine zipper kinase"/>
    <property type="match status" value="1"/>
</dbReference>
<dbReference type="GO" id="GO:0004674">
    <property type="term" value="F:protein serine/threonine kinase activity"/>
    <property type="evidence" value="ECO:0007669"/>
    <property type="project" value="UniProtKB-KW"/>
</dbReference>
<dbReference type="InterPro" id="IPR008984">
    <property type="entry name" value="SMAD_FHA_dom_sf"/>
</dbReference>
<dbReference type="InterPro" id="IPR030616">
    <property type="entry name" value="Aur-like"/>
</dbReference>
<feature type="compositionally biased region" description="Low complexity" evidence="11">
    <location>
        <begin position="1"/>
        <end position="15"/>
    </location>
</feature>
<dbReference type="Pfam" id="PF00498">
    <property type="entry name" value="FHA"/>
    <property type="match status" value="1"/>
</dbReference>
<dbReference type="PROSITE" id="PS00108">
    <property type="entry name" value="PROTEIN_KINASE_ST"/>
    <property type="match status" value="1"/>
</dbReference>
<evidence type="ECO:0000256" key="1">
    <source>
        <dbReference type="ARBA" id="ARBA00005575"/>
    </source>
</evidence>
<feature type="binding site" evidence="10">
    <location>
        <position position="343"/>
    </location>
    <ligand>
        <name>ATP</name>
        <dbReference type="ChEBI" id="CHEBI:30616"/>
    </ligand>
</feature>
<dbReference type="SMART" id="SM00220">
    <property type="entry name" value="S_TKc"/>
    <property type="match status" value="1"/>
</dbReference>
<feature type="active site" description="Proton acceptor" evidence="7">
    <location>
        <position position="438"/>
    </location>
</feature>
<keyword evidence="4 8" id="KW-0547">Nucleotide-binding</keyword>
<dbReference type="InterPro" id="IPR011009">
    <property type="entry name" value="Kinase-like_dom_sf"/>
</dbReference>
<keyword evidence="15" id="KW-1185">Reference proteome</keyword>
<evidence type="ECO:0000256" key="11">
    <source>
        <dbReference type="SAM" id="MobiDB-lite"/>
    </source>
</evidence>
<feature type="binding site" evidence="8">
    <location>
        <begin position="442"/>
        <end position="443"/>
    </location>
    <ligand>
        <name>ATP</name>
        <dbReference type="ChEBI" id="CHEBI:30616"/>
    </ligand>
</feature>
<evidence type="ECO:0000313" key="15">
    <source>
        <dbReference type="Proteomes" id="UP000070444"/>
    </source>
</evidence>
<evidence type="ECO:0000256" key="5">
    <source>
        <dbReference type="ARBA" id="ARBA00022777"/>
    </source>
</evidence>
<evidence type="ECO:0000256" key="4">
    <source>
        <dbReference type="ARBA" id="ARBA00022741"/>
    </source>
</evidence>
<evidence type="ECO:0000256" key="10">
    <source>
        <dbReference type="PROSITE-ProRule" id="PRU10141"/>
    </source>
</evidence>
<keyword evidence="5 14" id="KW-0418">Kinase</keyword>
<organism evidence="14 15">
    <name type="scientific">Conidiobolus coronatus (strain ATCC 28846 / CBS 209.66 / NRRL 28638)</name>
    <name type="common">Delacroixia coronata</name>
    <dbReference type="NCBI Taxonomy" id="796925"/>
    <lineage>
        <taxon>Eukaryota</taxon>
        <taxon>Fungi</taxon>
        <taxon>Fungi incertae sedis</taxon>
        <taxon>Zoopagomycota</taxon>
        <taxon>Entomophthoromycotina</taxon>
        <taxon>Entomophthoromycetes</taxon>
        <taxon>Entomophthorales</taxon>
        <taxon>Ancylistaceae</taxon>
        <taxon>Conidiobolus</taxon>
    </lineage>
</organism>
<dbReference type="InterPro" id="IPR000719">
    <property type="entry name" value="Prot_kinase_dom"/>
</dbReference>
<evidence type="ECO:0000256" key="3">
    <source>
        <dbReference type="ARBA" id="ARBA00022679"/>
    </source>
</evidence>
<dbReference type="OrthoDB" id="40902at2759"/>
<feature type="domain" description="Protein kinase" evidence="13">
    <location>
        <begin position="310"/>
        <end position="597"/>
    </location>
</feature>
<dbReference type="PANTHER" id="PTHR24350">
    <property type="entry name" value="SERINE/THREONINE-PROTEIN KINASE IAL-RELATED"/>
    <property type="match status" value="1"/>
</dbReference>
<evidence type="ECO:0000259" key="12">
    <source>
        <dbReference type="PROSITE" id="PS50006"/>
    </source>
</evidence>
<evidence type="ECO:0000259" key="13">
    <source>
        <dbReference type="PROSITE" id="PS50011"/>
    </source>
</evidence>
<dbReference type="AlphaFoldDB" id="A0A137PD86"/>
<evidence type="ECO:0000256" key="2">
    <source>
        <dbReference type="ARBA" id="ARBA00022527"/>
    </source>
</evidence>
<comment type="similarity">
    <text evidence="1">Belongs to the protein kinase superfamily. CAMK Ser/Thr protein kinase family. CHEK2 subfamily.</text>
</comment>
<dbReference type="STRING" id="796925.A0A137PD86"/>
<dbReference type="Proteomes" id="UP000070444">
    <property type="component" value="Unassembled WGS sequence"/>
</dbReference>
<sequence length="629" mass="70957">MATESNNTETTSTHTGTRKRALSDLIDEDDDGILDVDYEDFSQLDEEKEGEEIEYYNNNSEPMASSKSPEREDLPESLQYSYTRCMEELTRIENSQAPAAKPGATQKEDLNHIESPESPLFPPSQLLATDLPDLPSELDTLYTATESVIEEELKLESQPPQQIPVDEALPQTQPLPAEILSQDFDNHKNLLGRIRYITSSGETKFVPINLGSVVLVGRQPRCQIRINDPTISSEQLTIKTSTGTTGPQVLCYNMGNNPTEINGVKLERNSCFELTDKSTIILNHTIILQYRIRKDLRSAPIEANSDTRYTIENATIGVGAYGKVSRARDNISGKIVAVKTIKKVAYRNNKATDRKDKIQAEIDIMKPLDHPNVLNVLGVEEDEETIRIFLPYVAGGDLFGYITSQPDYHIPEDRARFVFWQLVKALQYLHKNQICHRDIKPENILIHNPCDYPKVVLCDFGMAKKYNMEGMKSVLGTWNYSAPEIVENLFASLNASDSQSALAKRKKTDYSYKVDSWSMGVLLFAMLSGTLPFYVDDTNTIDSQRKLFRLILRGQFNMNQIPKHNTSSQCDNIIQQLLCLDPSERLDMLQAESHSWIKPHVPRLNDIFEQGTQAEASAGPQVLSQPQNF</sequence>
<feature type="binding site" evidence="8">
    <location>
        <position position="459"/>
    </location>
    <ligand>
        <name>ATP</name>
        <dbReference type="ChEBI" id="CHEBI:30616"/>
    </ligand>
</feature>
<dbReference type="PROSITE" id="PS50011">
    <property type="entry name" value="PROTEIN_KINASE_DOM"/>
    <property type="match status" value="1"/>
</dbReference>
<evidence type="ECO:0000256" key="6">
    <source>
        <dbReference type="ARBA" id="ARBA00022840"/>
    </source>
</evidence>
<dbReference type="EMBL" id="KQ964443">
    <property type="protein sequence ID" value="KXN72966.1"/>
    <property type="molecule type" value="Genomic_DNA"/>
</dbReference>
<dbReference type="InterPro" id="IPR000253">
    <property type="entry name" value="FHA_dom"/>
</dbReference>
<feature type="binding site" evidence="8">
    <location>
        <position position="339"/>
    </location>
    <ligand>
        <name>ATP</name>
        <dbReference type="ChEBI" id="CHEBI:30616"/>
    </ligand>
</feature>
<dbReference type="InterPro" id="IPR008271">
    <property type="entry name" value="Ser/Thr_kinase_AS"/>
</dbReference>
<feature type="compositionally biased region" description="Acidic residues" evidence="11">
    <location>
        <begin position="25"/>
        <end position="54"/>
    </location>
</feature>
<accession>A0A137PD86</accession>
<dbReference type="Pfam" id="PF00069">
    <property type="entry name" value="Pkinase"/>
    <property type="match status" value="1"/>
</dbReference>
<feature type="region of interest" description="Disordered" evidence="11">
    <location>
        <begin position="1"/>
        <end position="76"/>
    </location>
</feature>
<reference evidence="14 15" key="1">
    <citation type="journal article" date="2015" name="Genome Biol. Evol.">
        <title>Phylogenomic analyses indicate that early fungi evolved digesting cell walls of algal ancestors of land plants.</title>
        <authorList>
            <person name="Chang Y."/>
            <person name="Wang S."/>
            <person name="Sekimoto S."/>
            <person name="Aerts A.L."/>
            <person name="Choi C."/>
            <person name="Clum A."/>
            <person name="LaButti K.M."/>
            <person name="Lindquist E.A."/>
            <person name="Yee Ngan C."/>
            <person name="Ohm R.A."/>
            <person name="Salamov A.A."/>
            <person name="Grigoriev I.V."/>
            <person name="Spatafora J.W."/>
            <person name="Berbee M.L."/>
        </authorList>
    </citation>
    <scope>NUCLEOTIDE SEQUENCE [LARGE SCALE GENOMIC DNA]</scope>
    <source>
        <strain evidence="14 15">NRRL 28638</strain>
    </source>
</reference>
<evidence type="ECO:0000256" key="7">
    <source>
        <dbReference type="PIRSR" id="PIRSR630616-1"/>
    </source>
</evidence>
<dbReference type="Gene3D" id="1.10.510.10">
    <property type="entry name" value="Transferase(Phosphotransferase) domain 1"/>
    <property type="match status" value="1"/>
</dbReference>
<evidence type="ECO:0000256" key="9">
    <source>
        <dbReference type="PIRSR" id="PIRSR630616-3"/>
    </source>
</evidence>
<name>A0A137PD86_CONC2</name>
<dbReference type="PROSITE" id="PS50006">
    <property type="entry name" value="FHA_DOMAIN"/>
    <property type="match status" value="1"/>
</dbReference>
<evidence type="ECO:0000256" key="8">
    <source>
        <dbReference type="PIRSR" id="PIRSR630616-2"/>
    </source>
</evidence>
<dbReference type="SUPFAM" id="SSF56112">
    <property type="entry name" value="Protein kinase-like (PK-like)"/>
    <property type="match status" value="1"/>
</dbReference>
<keyword evidence="3" id="KW-0808">Transferase</keyword>
<gene>
    <name evidence="14" type="ORF">CONCODRAFT_77517</name>
</gene>
<keyword evidence="2" id="KW-0723">Serine/threonine-protein kinase</keyword>